<dbReference type="NCBIfam" id="TIGR00937">
    <property type="entry name" value="2A51"/>
    <property type="match status" value="1"/>
</dbReference>
<evidence type="ECO:0000256" key="3">
    <source>
        <dbReference type="ARBA" id="ARBA00022475"/>
    </source>
</evidence>
<keyword evidence="3" id="KW-1003">Cell membrane</keyword>
<comment type="similarity">
    <text evidence="2">Belongs to the chromate ion transporter (CHR) (TC 2.A.51) family.</text>
</comment>
<organism evidence="8 9">
    <name type="scientific">Oryzisolibacter propanilivorax</name>
    <dbReference type="NCBI Taxonomy" id="1527607"/>
    <lineage>
        <taxon>Bacteria</taxon>
        <taxon>Pseudomonadati</taxon>
        <taxon>Pseudomonadota</taxon>
        <taxon>Betaproteobacteria</taxon>
        <taxon>Burkholderiales</taxon>
        <taxon>Comamonadaceae</taxon>
        <taxon>Oryzisolibacter</taxon>
    </lineage>
</organism>
<name>A0A1G9RLC3_9BURK</name>
<dbReference type="RefSeq" id="WP_091568367.1">
    <property type="nucleotide sequence ID" value="NZ_FNHP01000003.1"/>
</dbReference>
<dbReference type="STRING" id="1527607.SAMN05428957_103353"/>
<feature type="transmembrane region" description="Helical" evidence="7">
    <location>
        <begin position="90"/>
        <end position="112"/>
    </location>
</feature>
<gene>
    <name evidence="8" type="ORF">SAMN05428957_103353</name>
</gene>
<feature type="transmembrane region" description="Helical" evidence="7">
    <location>
        <begin position="124"/>
        <end position="144"/>
    </location>
</feature>
<keyword evidence="6 7" id="KW-0472">Membrane</keyword>
<feature type="transmembrane region" description="Helical" evidence="7">
    <location>
        <begin position="367"/>
        <end position="386"/>
    </location>
</feature>
<accession>A0A1G9RLC3</accession>
<evidence type="ECO:0000313" key="9">
    <source>
        <dbReference type="Proteomes" id="UP000198552"/>
    </source>
</evidence>
<evidence type="ECO:0000256" key="5">
    <source>
        <dbReference type="ARBA" id="ARBA00022989"/>
    </source>
</evidence>
<feature type="transmembrane region" description="Helical" evidence="7">
    <location>
        <begin position="209"/>
        <end position="229"/>
    </location>
</feature>
<dbReference type="AlphaFoldDB" id="A0A1G9RLC3"/>
<evidence type="ECO:0000256" key="2">
    <source>
        <dbReference type="ARBA" id="ARBA00005262"/>
    </source>
</evidence>
<evidence type="ECO:0000256" key="4">
    <source>
        <dbReference type="ARBA" id="ARBA00022692"/>
    </source>
</evidence>
<proteinExistence type="inferred from homology"/>
<dbReference type="OrthoDB" id="8969999at2"/>
<dbReference type="Proteomes" id="UP000198552">
    <property type="component" value="Unassembled WGS sequence"/>
</dbReference>
<evidence type="ECO:0000256" key="7">
    <source>
        <dbReference type="SAM" id="Phobius"/>
    </source>
</evidence>
<feature type="transmembrane region" description="Helical" evidence="7">
    <location>
        <begin position="306"/>
        <end position="328"/>
    </location>
</feature>
<feature type="transmembrane region" description="Helical" evidence="7">
    <location>
        <begin position="279"/>
        <end position="299"/>
    </location>
</feature>
<dbReference type="PIRSF" id="PIRSF004810">
    <property type="entry name" value="ChrA"/>
    <property type="match status" value="1"/>
</dbReference>
<dbReference type="GO" id="GO:0005886">
    <property type="term" value="C:plasma membrane"/>
    <property type="evidence" value="ECO:0007669"/>
    <property type="project" value="UniProtKB-SubCell"/>
</dbReference>
<sequence length="409" mass="42104">MPLPDTPDAPPSPRSSGSAWAVFWIFLRLGLTSFGGPTAHLGYFHHEFVLRRRWLSDTAYADLVALCQVLPGPASSQVGMALGLQRAGHAGLLAAWAGFTLPSALALAAFALGLQRHGAALPPGVLQGLKVVAVAVVAQAVWQLARRLCPDAPRRLLMAACAALVLLVPGPWGQAGVLLLAAAVGRALLRPLGGPLPMAPDAPMPGGAAWFWLGSFVALLLGLPALAALWPAPALQVADAFYRAGALVFGGGHVVLPLLQAEVVASGWIDRDTFLAGYGAAQAVPGPLFTFAAFLGAVMRHGPSGWAGAALALLAVFLPGALLLRGALPLWQRLRTRAGWQGVLAGVNAGVVGLLLAALCHPVWTGTVHSPADALLVLLALAALMLGRWPPWLVVLASGAGCWLLAALA</sequence>
<keyword evidence="9" id="KW-1185">Reference proteome</keyword>
<evidence type="ECO:0000313" key="8">
    <source>
        <dbReference type="EMBL" id="SDM24092.1"/>
    </source>
</evidence>
<protein>
    <submittedName>
        <fullName evidence="8">Chromate transporter</fullName>
    </submittedName>
</protein>
<comment type="subcellular location">
    <subcellularLocation>
        <location evidence="1">Cell membrane</location>
        <topology evidence="1">Multi-pass membrane protein</topology>
    </subcellularLocation>
</comment>
<evidence type="ECO:0000256" key="6">
    <source>
        <dbReference type="ARBA" id="ARBA00023136"/>
    </source>
</evidence>
<keyword evidence="4 7" id="KW-0812">Transmembrane</keyword>
<feature type="transmembrane region" description="Helical" evidence="7">
    <location>
        <begin position="156"/>
        <end position="189"/>
    </location>
</feature>
<dbReference type="InterPro" id="IPR003370">
    <property type="entry name" value="Chromate_transpt"/>
</dbReference>
<evidence type="ECO:0000256" key="1">
    <source>
        <dbReference type="ARBA" id="ARBA00004651"/>
    </source>
</evidence>
<dbReference type="PANTHER" id="PTHR33567">
    <property type="entry name" value="CHROMATE ION TRANSPORTER (EUROFUNG)"/>
    <property type="match status" value="1"/>
</dbReference>
<dbReference type="InterPro" id="IPR014047">
    <property type="entry name" value="Chr_Tranpt_l_chain"/>
</dbReference>
<keyword evidence="5 7" id="KW-1133">Transmembrane helix</keyword>
<dbReference type="Pfam" id="PF02417">
    <property type="entry name" value="Chromate_transp"/>
    <property type="match status" value="2"/>
</dbReference>
<dbReference type="GO" id="GO:0015109">
    <property type="term" value="F:chromate transmembrane transporter activity"/>
    <property type="evidence" value="ECO:0007669"/>
    <property type="project" value="InterPro"/>
</dbReference>
<feature type="transmembrane region" description="Helical" evidence="7">
    <location>
        <begin position="20"/>
        <end position="44"/>
    </location>
</feature>
<feature type="transmembrane region" description="Helical" evidence="7">
    <location>
        <begin position="340"/>
        <end position="360"/>
    </location>
</feature>
<dbReference type="PANTHER" id="PTHR33567:SF3">
    <property type="entry name" value="CHROMATE ION TRANSPORTER (EUROFUNG)"/>
    <property type="match status" value="1"/>
</dbReference>
<dbReference type="EMBL" id="FNHP01000003">
    <property type="protein sequence ID" value="SDM24092.1"/>
    <property type="molecule type" value="Genomic_DNA"/>
</dbReference>
<reference evidence="9" key="1">
    <citation type="submission" date="2016-10" db="EMBL/GenBank/DDBJ databases">
        <authorList>
            <person name="Varghese N."/>
            <person name="Submissions S."/>
        </authorList>
    </citation>
    <scope>NUCLEOTIDE SEQUENCE [LARGE SCALE GENOMIC DNA]</scope>
    <source>
        <strain evidence="9">EPL6</strain>
    </source>
</reference>